<comment type="subcellular location">
    <subcellularLocation>
        <location evidence="1 7">Cell outer membrane</location>
        <topology evidence="1 7">Multi-pass membrane protein</topology>
    </subcellularLocation>
</comment>
<keyword evidence="8" id="KW-0732">Signal</keyword>
<feature type="chain" id="PRO_5046448855" evidence="8">
    <location>
        <begin position="25"/>
        <end position="1010"/>
    </location>
</feature>
<keyword evidence="11" id="KW-1185">Reference proteome</keyword>
<evidence type="ECO:0000256" key="1">
    <source>
        <dbReference type="ARBA" id="ARBA00004571"/>
    </source>
</evidence>
<accession>A0ABZ0IXR7</accession>
<evidence type="ECO:0000256" key="4">
    <source>
        <dbReference type="ARBA" id="ARBA00022692"/>
    </source>
</evidence>
<evidence type="ECO:0000313" key="10">
    <source>
        <dbReference type="EMBL" id="WOK09312.1"/>
    </source>
</evidence>
<evidence type="ECO:0000256" key="5">
    <source>
        <dbReference type="ARBA" id="ARBA00023136"/>
    </source>
</evidence>
<evidence type="ECO:0000256" key="7">
    <source>
        <dbReference type="PROSITE-ProRule" id="PRU01360"/>
    </source>
</evidence>
<dbReference type="NCBIfam" id="TIGR04056">
    <property type="entry name" value="OMP_RagA_SusC"/>
    <property type="match status" value="1"/>
</dbReference>
<gene>
    <name evidence="10" type="ORF">RT717_11750</name>
</gene>
<dbReference type="InterPro" id="IPR012910">
    <property type="entry name" value="Plug_dom"/>
</dbReference>
<dbReference type="SUPFAM" id="SSF56935">
    <property type="entry name" value="Porins"/>
    <property type="match status" value="1"/>
</dbReference>
<dbReference type="InterPro" id="IPR036942">
    <property type="entry name" value="Beta-barrel_TonB_sf"/>
</dbReference>
<dbReference type="Gene3D" id="2.170.130.10">
    <property type="entry name" value="TonB-dependent receptor, plug domain"/>
    <property type="match status" value="1"/>
</dbReference>
<dbReference type="Gene3D" id="2.40.170.20">
    <property type="entry name" value="TonB-dependent receptor, beta-barrel domain"/>
    <property type="match status" value="1"/>
</dbReference>
<name>A0ABZ0IXR7_9BACT</name>
<reference evidence="10 11" key="1">
    <citation type="journal article" date="2023" name="Microbiol. Resour. Announc.">
        <title>Complete Genome Sequence of Imperialibacter roseus strain P4T.</title>
        <authorList>
            <person name="Tizabi D.R."/>
            <person name="Bachvaroff T."/>
            <person name="Hill R.T."/>
        </authorList>
    </citation>
    <scope>NUCLEOTIDE SEQUENCE [LARGE SCALE GENOMIC DNA]</scope>
    <source>
        <strain evidence="10 11">P4T</strain>
    </source>
</reference>
<dbReference type="NCBIfam" id="TIGR04057">
    <property type="entry name" value="SusC_RagA_signa"/>
    <property type="match status" value="1"/>
</dbReference>
<feature type="signal peptide" evidence="8">
    <location>
        <begin position="1"/>
        <end position="24"/>
    </location>
</feature>
<dbReference type="InterPro" id="IPR008969">
    <property type="entry name" value="CarboxyPept-like_regulatory"/>
</dbReference>
<dbReference type="SUPFAM" id="SSF49464">
    <property type="entry name" value="Carboxypeptidase regulatory domain-like"/>
    <property type="match status" value="1"/>
</dbReference>
<dbReference type="Gene3D" id="2.60.40.1120">
    <property type="entry name" value="Carboxypeptidase-like, regulatory domain"/>
    <property type="match status" value="1"/>
</dbReference>
<dbReference type="Proteomes" id="UP001302349">
    <property type="component" value="Chromosome"/>
</dbReference>
<evidence type="ECO:0000256" key="2">
    <source>
        <dbReference type="ARBA" id="ARBA00022448"/>
    </source>
</evidence>
<keyword evidence="3 7" id="KW-1134">Transmembrane beta strand</keyword>
<evidence type="ECO:0000313" key="11">
    <source>
        <dbReference type="Proteomes" id="UP001302349"/>
    </source>
</evidence>
<keyword evidence="10" id="KW-0675">Receptor</keyword>
<dbReference type="RefSeq" id="WP_317491932.1">
    <property type="nucleotide sequence ID" value="NZ_CP136051.1"/>
</dbReference>
<keyword evidence="4 7" id="KW-0812">Transmembrane</keyword>
<evidence type="ECO:0000256" key="8">
    <source>
        <dbReference type="SAM" id="SignalP"/>
    </source>
</evidence>
<dbReference type="PROSITE" id="PS52016">
    <property type="entry name" value="TONB_DEPENDENT_REC_3"/>
    <property type="match status" value="1"/>
</dbReference>
<evidence type="ECO:0000256" key="6">
    <source>
        <dbReference type="ARBA" id="ARBA00023237"/>
    </source>
</evidence>
<dbReference type="EMBL" id="CP136051">
    <property type="protein sequence ID" value="WOK09312.1"/>
    <property type="molecule type" value="Genomic_DNA"/>
</dbReference>
<organism evidence="10 11">
    <name type="scientific">Imperialibacter roseus</name>
    <dbReference type="NCBI Taxonomy" id="1324217"/>
    <lineage>
        <taxon>Bacteria</taxon>
        <taxon>Pseudomonadati</taxon>
        <taxon>Bacteroidota</taxon>
        <taxon>Cytophagia</taxon>
        <taxon>Cytophagales</taxon>
        <taxon>Flammeovirgaceae</taxon>
        <taxon>Imperialibacter</taxon>
    </lineage>
</organism>
<dbReference type="InterPro" id="IPR037066">
    <property type="entry name" value="Plug_dom_sf"/>
</dbReference>
<dbReference type="InterPro" id="IPR039426">
    <property type="entry name" value="TonB-dep_rcpt-like"/>
</dbReference>
<evidence type="ECO:0000256" key="3">
    <source>
        <dbReference type="ARBA" id="ARBA00022452"/>
    </source>
</evidence>
<proteinExistence type="inferred from homology"/>
<dbReference type="InterPro" id="IPR023997">
    <property type="entry name" value="TonB-dep_OMP_SusC/RagA_CS"/>
</dbReference>
<protein>
    <submittedName>
        <fullName evidence="10">TonB-dependent receptor</fullName>
    </submittedName>
</protein>
<feature type="domain" description="TonB-dependent receptor plug" evidence="9">
    <location>
        <begin position="117"/>
        <end position="239"/>
    </location>
</feature>
<keyword evidence="2 7" id="KW-0813">Transport</keyword>
<dbReference type="InterPro" id="IPR023996">
    <property type="entry name" value="TonB-dep_OMP_SusC/RagA"/>
</dbReference>
<comment type="similarity">
    <text evidence="7">Belongs to the TonB-dependent receptor family.</text>
</comment>
<keyword evidence="6 7" id="KW-0998">Cell outer membrane</keyword>
<dbReference type="Pfam" id="PF07715">
    <property type="entry name" value="Plug"/>
    <property type="match status" value="1"/>
</dbReference>
<keyword evidence="5 7" id="KW-0472">Membrane</keyword>
<sequence>MKHLLLLVFSGLTLLLVAPTSSQAQSRVITGQVTDIDNFSLPGVNIYIKGTTTGTITDIEGNYRLEVGGTNDVLVFSYIGYLTKEMPVTAAATIDVKLEEDARQLNEVIVTGYSYVKKRDIIGAIASVSAEDIKNLPVVSLDQALQGKAAGVQVTQSSGTPGGGITVRVRGNTSISASNRPLFIIDGVPVEDGALALRSFGGQNDNALSTLNPNDIESFQVLKDASAKAIYGSRAANGVVLITTKRGSKGAKTSVTFDVQRGVIDLTNKLDLLSSEELVTLQREAITNAGQNPDESGIIKGVTDAVNTDWIDQVTRQAIMEQYQMSISGGDEQTSFYSSFNYRGEEGVILNNQFLRFAGTLNIDHKVTDKLKFGNNLTISKTRNDRIKGDNFLDGVYSGAVKSLPYYFPFDEKGNIIGPGNSNYAGFPNFNPVGQAVLPRFQTNTLKVLVGVFSEYQFNEHFRARAKFSVDYNDVAEDQFEPSSTAIGGFLASVGGLGYGVNSTGTYVTYINTNTVTYNQTFGDHVINATAGTEFLQRTETSNFVQGRLFPSDDFTYITSAGIVDAGSSDKVNSGLNSYFAEARYDYKEKYFASVTTRYDGSSRFGTNNRFGLFPSVSAGYRITNEAFFPKNTIVDDLKVRGSYGFTGNERIGDFAFLGTFASTTYNGVTGTAPANLENPDLQWEVTREANVGIDLSLFSGRLQTSVDGYSNLTSKLLFSQPIPLTTGFGSIQGNIGEVSNLGVELSVNSINFDGDFRWSTNLNIAKNDNLVKSLADTLPLFRGYTANGAGNTNIVKPGYPLGTFWGLNFLGVDPATGDAIYEDINGDGQISPDDGKVIGTAQPDFVGGITNNLSYRGFDLSVFIQFSYGNELLNFSNSALLNSGEDINNNQVRKALDRWQKPGDITDVPRYELGNTQNNWHSNRFLEDGSFLRVKNISLGYNLPIRYVEKIKAQSIRIYGSATNVFTWTNYTGNDPEVSTLDGSTTAQGIDFFTLPQVKTMMLGINVKF</sequence>
<dbReference type="Pfam" id="PF13715">
    <property type="entry name" value="CarbopepD_reg_2"/>
    <property type="match status" value="1"/>
</dbReference>
<evidence type="ECO:0000259" key="9">
    <source>
        <dbReference type="Pfam" id="PF07715"/>
    </source>
</evidence>